<dbReference type="InParanoid" id="E9E5Q4"/>
<dbReference type="GeneID" id="19249513"/>
<evidence type="ECO:0000256" key="1">
    <source>
        <dbReference type="SAM" id="SignalP"/>
    </source>
</evidence>
<dbReference type="AlphaFoldDB" id="E9E5Q4"/>
<dbReference type="HOGENOM" id="CLU_850154_0_0_1"/>
<keyword evidence="3" id="KW-1185">Reference proteome</keyword>
<accession>E9E5Q4</accession>
<gene>
    <name evidence="2" type="ORF">MAC_05202</name>
</gene>
<sequence length="314" mass="34759">MKTFAALSLALVSTASAQPHTARQVTADDYAVQTLNNIETGFKVNDANLPKLNVTKEWQGICIQNLNYAEQVAFFKTGTITRQNILGAKAYYIAHVETSSVNPGPGTEKSKMTISSSTTTSQVDTKGWTVGVKLTGTVGKEGVASGLVELSGTYSDTTTKTDSTTKTVTREEWCEVGYECRIETWTFHMDIHAKPRVNGNYQLWSVANQYGEEIPTCSMPKNLRSCEQFTQRFNEWCTEEKLEGGAVHIPAKFDEVHIKVPVYEANGYQTFTRIVKVFHPITKSARAEAAEPVIGTKETVLEAMKQGTKFQFLD</sequence>
<dbReference type="KEGG" id="maw:19249513"/>
<organism evidence="3">
    <name type="scientific">Metarhizium acridum (strain CQMa 102)</name>
    <dbReference type="NCBI Taxonomy" id="655827"/>
    <lineage>
        <taxon>Eukaryota</taxon>
        <taxon>Fungi</taxon>
        <taxon>Dikarya</taxon>
        <taxon>Ascomycota</taxon>
        <taxon>Pezizomycotina</taxon>
        <taxon>Sordariomycetes</taxon>
        <taxon>Hypocreomycetidae</taxon>
        <taxon>Hypocreales</taxon>
        <taxon>Clavicipitaceae</taxon>
        <taxon>Metarhizium</taxon>
    </lineage>
</organism>
<dbReference type="OrthoDB" id="4928074at2759"/>
<dbReference type="SUPFAM" id="SSF56973">
    <property type="entry name" value="Aerolisin/ETX pore-forming domain"/>
    <property type="match status" value="1"/>
</dbReference>
<feature type="signal peptide" evidence="1">
    <location>
        <begin position="1"/>
        <end position="17"/>
    </location>
</feature>
<evidence type="ECO:0000313" key="3">
    <source>
        <dbReference type="Proteomes" id="UP000002499"/>
    </source>
</evidence>
<dbReference type="eggNOG" id="ENOG502RP3E">
    <property type="taxonomic scope" value="Eukaryota"/>
</dbReference>
<dbReference type="RefSeq" id="XP_007811542.1">
    <property type="nucleotide sequence ID" value="XM_007813351.1"/>
</dbReference>
<proteinExistence type="predicted"/>
<dbReference type="Gene3D" id="2.170.15.10">
    <property type="entry name" value="Proaerolysin, chain A, domain 3"/>
    <property type="match status" value="1"/>
</dbReference>
<name>E9E5Q4_METAQ</name>
<keyword evidence="1" id="KW-0732">Signal</keyword>
<dbReference type="OMA" id="REEWCEV"/>
<dbReference type="Proteomes" id="UP000002499">
    <property type="component" value="Unassembled WGS sequence"/>
</dbReference>
<dbReference type="EMBL" id="GL698507">
    <property type="protein sequence ID" value="EFY88767.1"/>
    <property type="molecule type" value="Genomic_DNA"/>
</dbReference>
<reference evidence="2 3" key="1">
    <citation type="journal article" date="2011" name="PLoS Genet.">
        <title>Genome sequencing and comparative transcriptomics of the model entomopathogenic fungi Metarhizium anisopliae and M. acridum.</title>
        <authorList>
            <person name="Gao Q."/>
            <person name="Jin K."/>
            <person name="Ying S.H."/>
            <person name="Zhang Y."/>
            <person name="Xiao G."/>
            <person name="Shang Y."/>
            <person name="Duan Z."/>
            <person name="Hu X."/>
            <person name="Xie X.Q."/>
            <person name="Zhou G."/>
            <person name="Peng G."/>
            <person name="Luo Z."/>
            <person name="Huang W."/>
            <person name="Wang B."/>
            <person name="Fang W."/>
            <person name="Wang S."/>
            <person name="Zhong Y."/>
            <person name="Ma L.J."/>
            <person name="St Leger R.J."/>
            <person name="Zhao G.P."/>
            <person name="Pei Y."/>
            <person name="Feng M.G."/>
            <person name="Xia Y."/>
            <person name="Wang C."/>
        </authorList>
    </citation>
    <scope>NUCLEOTIDE SEQUENCE [LARGE SCALE GENOMIC DNA]</scope>
    <source>
        <strain evidence="2 3">CQMa 102</strain>
    </source>
</reference>
<feature type="chain" id="PRO_5003235481" description="Aerolysin-like toxin, beta complex domain protein" evidence="1">
    <location>
        <begin position="18"/>
        <end position="314"/>
    </location>
</feature>
<evidence type="ECO:0000313" key="2">
    <source>
        <dbReference type="EMBL" id="EFY88767.1"/>
    </source>
</evidence>
<evidence type="ECO:0008006" key="4">
    <source>
        <dbReference type="Google" id="ProtNLM"/>
    </source>
</evidence>
<protein>
    <recommendedName>
        <fullName evidence="4">Aerolysin-like toxin, beta complex domain protein</fullName>
    </recommendedName>
</protein>